<proteinExistence type="inferred from homology"/>
<dbReference type="EMBL" id="JAUDZE010000002">
    <property type="protein sequence ID" value="MDN0014025.1"/>
    <property type="molecule type" value="Genomic_DNA"/>
</dbReference>
<dbReference type="SUPFAM" id="SSF51905">
    <property type="entry name" value="FAD/NAD(P)-binding domain"/>
    <property type="match status" value="1"/>
</dbReference>
<dbReference type="Gene3D" id="3.50.50.60">
    <property type="entry name" value="FAD/NAD(P)-binding domain"/>
    <property type="match status" value="1"/>
</dbReference>
<evidence type="ECO:0000256" key="2">
    <source>
        <dbReference type="ARBA" id="ARBA00005995"/>
    </source>
</evidence>
<protein>
    <submittedName>
        <fullName evidence="5">FAD-dependent oxidoreductase</fullName>
    </submittedName>
</protein>
<comment type="similarity">
    <text evidence="2">Belongs to the flavin monoamine oxidase family.</text>
</comment>
<comment type="caution">
    <text evidence="5">The sequence shown here is derived from an EMBL/GenBank/DDBJ whole genome shotgun (WGS) entry which is preliminary data.</text>
</comment>
<name>A0ABT7WMV9_9GAMM</name>
<keyword evidence="3" id="KW-0560">Oxidoreductase</keyword>
<reference evidence="5" key="1">
    <citation type="submission" date="2023-06" db="EMBL/GenBank/DDBJ databases">
        <title>Two novel species of Acinetobacter isolated from motorbike repairing workshop in Vietnam.</title>
        <authorList>
            <person name="Le N.T.T."/>
        </authorList>
    </citation>
    <scope>NUCLEOTIDE SEQUENCE</scope>
    <source>
        <strain evidence="5">VNH17</strain>
    </source>
</reference>
<evidence type="ECO:0000313" key="6">
    <source>
        <dbReference type="Proteomes" id="UP001168524"/>
    </source>
</evidence>
<gene>
    <name evidence="5" type="ORF">QTA56_07215</name>
</gene>
<accession>A0ABT7WMV9</accession>
<dbReference type="PANTHER" id="PTHR43563:SF1">
    <property type="entry name" value="AMINE OXIDASE [FLAVIN-CONTAINING] B"/>
    <property type="match status" value="1"/>
</dbReference>
<dbReference type="PRINTS" id="PR00757">
    <property type="entry name" value="AMINEOXDASEF"/>
</dbReference>
<dbReference type="PANTHER" id="PTHR43563">
    <property type="entry name" value="AMINE OXIDASE"/>
    <property type="match status" value="1"/>
</dbReference>
<evidence type="ECO:0000313" key="5">
    <source>
        <dbReference type="EMBL" id="MDN0014025.1"/>
    </source>
</evidence>
<organism evidence="5 6">
    <name type="scientific">Acinetobacter thutiue</name>
    <dbReference type="NCBI Taxonomy" id="2998078"/>
    <lineage>
        <taxon>Bacteria</taxon>
        <taxon>Pseudomonadati</taxon>
        <taxon>Pseudomonadota</taxon>
        <taxon>Gammaproteobacteria</taxon>
        <taxon>Moraxellales</taxon>
        <taxon>Moraxellaceae</taxon>
        <taxon>Acinetobacter</taxon>
    </lineage>
</organism>
<dbReference type="InterPro" id="IPR001613">
    <property type="entry name" value="Flavin_amine_oxidase"/>
</dbReference>
<dbReference type="InterPro" id="IPR002937">
    <property type="entry name" value="Amino_oxidase"/>
</dbReference>
<evidence type="ECO:0000256" key="3">
    <source>
        <dbReference type="ARBA" id="ARBA00023002"/>
    </source>
</evidence>
<dbReference type="RefSeq" id="WP_267980263.1">
    <property type="nucleotide sequence ID" value="NZ_JAPQKF010000002.1"/>
</dbReference>
<comment type="cofactor">
    <cofactor evidence="1">
        <name>FAD</name>
        <dbReference type="ChEBI" id="CHEBI:57692"/>
    </cofactor>
</comment>
<dbReference type="InterPro" id="IPR036188">
    <property type="entry name" value="FAD/NAD-bd_sf"/>
</dbReference>
<evidence type="ECO:0000259" key="4">
    <source>
        <dbReference type="Pfam" id="PF01593"/>
    </source>
</evidence>
<keyword evidence="6" id="KW-1185">Reference proteome</keyword>
<feature type="domain" description="Amine oxidase" evidence="4">
    <location>
        <begin position="17"/>
        <end position="447"/>
    </location>
</feature>
<dbReference type="Pfam" id="PF01593">
    <property type="entry name" value="Amino_oxidase"/>
    <property type="match status" value="1"/>
</dbReference>
<sequence length="450" mass="50376">MKLKNDNWDVIVIGAGLAGLKAALELKKAGKSVLVIEARDRVGGRAKLGEICGQPIDHGGQWLGAQQSRFREQAQTLNVEIYPQYIKGKSLLSLNNKVSHFQSIPKLPLSSLWTLVRVYYRWQGDMKLMSDHKSWSAEKVQQWDRLSLDEWIKENVKNQIANDFTHLLVNAILCTNASKTSYLFFLECLRQGQGIKVMADVKGGAQQDKFVGGAWQITQKMADLLEGNIVLNRPVLSVQQDKNGVQVNCAESRFKAKKLIITAPPEYIEKIKFTPELTEEKSKLLQGMEMGNVIKVHIAYPTPFWRHRGLNGSVMSPDHHLGIVFDQSPHDEKIGILVGLIEAHHAIAMGSLSTEQRKKIVLSDLVHYFGSDAAEPLDYVDCNWDQEQWSSGGYAAHTKPGILSKYGNALREPFGHIHWAGTETATEFMGYYEGALESAIRAVKEVIETV</sequence>
<dbReference type="InterPro" id="IPR050703">
    <property type="entry name" value="Flavin_MAO"/>
</dbReference>
<dbReference type="Proteomes" id="UP001168524">
    <property type="component" value="Unassembled WGS sequence"/>
</dbReference>
<dbReference type="SUPFAM" id="SSF54373">
    <property type="entry name" value="FAD-linked reductases, C-terminal domain"/>
    <property type="match status" value="1"/>
</dbReference>
<evidence type="ECO:0000256" key="1">
    <source>
        <dbReference type="ARBA" id="ARBA00001974"/>
    </source>
</evidence>